<keyword evidence="2" id="KW-1185">Reference proteome</keyword>
<evidence type="ECO:0000313" key="1">
    <source>
        <dbReference type="EMBL" id="NKI16605.1"/>
    </source>
</evidence>
<sequence>MRNKLESLLNELHAAHQKSDIAVACEKNGRSWGYSLITTSLKPDKPMLIGFNWGAATGENYDNQTSIESEALLDQDLGSFKRIVPYTEKFLGYGTMVDASQTNYCFFRSHSEREISQTDINLCKPIFRDLLSVVKPSMILCFSSKLRDHLIEDRQVFDLKTKVITFKRGATDIKYVVKKGALDGDIKVYFLPHPNYPMRKTAREQAWAFCFD</sequence>
<evidence type="ECO:0008006" key="3">
    <source>
        <dbReference type="Google" id="ProtNLM"/>
    </source>
</evidence>
<evidence type="ECO:0000313" key="2">
    <source>
        <dbReference type="Proteomes" id="UP000765845"/>
    </source>
</evidence>
<dbReference type="Proteomes" id="UP000765845">
    <property type="component" value="Unassembled WGS sequence"/>
</dbReference>
<dbReference type="RefSeq" id="WP_168449117.1">
    <property type="nucleotide sequence ID" value="NZ_JAAWWK010000001.1"/>
</dbReference>
<dbReference type="EMBL" id="JAAWWK010000001">
    <property type="protein sequence ID" value="NKI16605.1"/>
    <property type="molecule type" value="Genomic_DNA"/>
</dbReference>
<gene>
    <name evidence="1" type="ORF">HCU74_04120</name>
</gene>
<dbReference type="InterPro" id="IPR036895">
    <property type="entry name" value="Uracil-DNA_glycosylase-like_sf"/>
</dbReference>
<proteinExistence type="predicted"/>
<comment type="caution">
    <text evidence="1">The sequence shown here is derived from an EMBL/GenBank/DDBJ whole genome shotgun (WGS) entry which is preliminary data.</text>
</comment>
<reference evidence="1 2" key="1">
    <citation type="submission" date="2020-04" db="EMBL/GenBank/DDBJ databases">
        <authorList>
            <person name="Yoon J."/>
        </authorList>
    </citation>
    <scope>NUCLEOTIDE SEQUENCE [LARGE SCALE GENOMIC DNA]</scope>
    <source>
        <strain evidence="1 2">KMU-166</strain>
    </source>
</reference>
<accession>A0ABX1GCB0</accession>
<organism evidence="1 2">
    <name type="scientific">Spongiibacter thalassae</name>
    <dbReference type="NCBI Taxonomy" id="2721624"/>
    <lineage>
        <taxon>Bacteria</taxon>
        <taxon>Pseudomonadati</taxon>
        <taxon>Pseudomonadota</taxon>
        <taxon>Gammaproteobacteria</taxon>
        <taxon>Cellvibrionales</taxon>
        <taxon>Spongiibacteraceae</taxon>
        <taxon>Spongiibacter</taxon>
    </lineage>
</organism>
<name>A0ABX1GCB0_9GAMM</name>
<protein>
    <recommendedName>
        <fullName evidence="3">Uracil DNA glycosylase superfamily protein</fullName>
    </recommendedName>
</protein>
<dbReference type="Gene3D" id="3.40.470.10">
    <property type="entry name" value="Uracil-DNA glycosylase-like domain"/>
    <property type="match status" value="1"/>
</dbReference>
<dbReference type="SUPFAM" id="SSF52141">
    <property type="entry name" value="Uracil-DNA glycosylase-like"/>
    <property type="match status" value="1"/>
</dbReference>